<evidence type="ECO:0000256" key="1">
    <source>
        <dbReference type="SAM" id="MobiDB-lite"/>
    </source>
</evidence>
<feature type="region of interest" description="Disordered" evidence="1">
    <location>
        <begin position="386"/>
        <end position="548"/>
    </location>
</feature>
<feature type="compositionally biased region" description="Pro residues" evidence="1">
    <location>
        <begin position="441"/>
        <end position="451"/>
    </location>
</feature>
<feature type="region of interest" description="Disordered" evidence="1">
    <location>
        <begin position="1"/>
        <end position="117"/>
    </location>
</feature>
<evidence type="ECO:0000313" key="2">
    <source>
        <dbReference type="EMBL" id="KAF1963151.1"/>
    </source>
</evidence>
<sequence>MDPKKPLRTGSDPDSPPVSRQRMRLQKAPPTRTHRLHTTNNPTQTSKELHHGRHKTLQTIGELSAQNHPSPNDWRNFSVRHSSNSVPANTTTGTSSEGKGAKNFQRRSLPNQGNNIPNYQQIFQPLIVLNPEDIPASALGRSIDDASEGNPTRVQRSTSSGSLYGNPKRRSLNSSLRSRRQSSPLSTVTEGEQIETPPARPRSCSNCNGNVTHTQYINGIGSGIRKEGSGPVRPSDGWNMRRDAEIIKREQSSARLRRESDRNGKGMGIVMGSHPTLPSASTRPAAVRRHSSPPAMHIPRHLQPNHADTTGRSYESIDRRVTLAHMGAMKGKGSRSERIPGVSRRASAGGSPATGPERNTVTHRNSFHQTVIDPSWASTQLHTDLQRPPLVQGPPSRYHLARSVSSPSAIQHYNQQQQQQYATTHAPINPRKPNNAQHFPSPNPTHTPSMPPNAFRTVNRQSSNYPARTTPTPTTITTSSNRLETFPTLRNPSSSSPSHTPTPTPTPSTSSTATTSTSTSAPSTAPTTPTPDPEIILRENPDKRAATPLEREKLALWRAEQDARLARERVKERVRRANVLEGERERELEMEMVRREKEKGEEGVGKDGGLGKEGRKGGKGLGRRLFCGMVG</sequence>
<feature type="compositionally biased region" description="Basic and acidic residues" evidence="1">
    <location>
        <begin position="591"/>
        <end position="616"/>
    </location>
</feature>
<feature type="compositionally biased region" description="Polar residues" evidence="1">
    <location>
        <begin position="403"/>
        <end position="414"/>
    </location>
</feature>
<feature type="compositionally biased region" description="Polar residues" evidence="1">
    <location>
        <begin position="479"/>
        <end position="491"/>
    </location>
</feature>
<feature type="compositionally biased region" description="Low complexity" evidence="1">
    <location>
        <begin position="469"/>
        <end position="478"/>
    </location>
</feature>
<feature type="compositionally biased region" description="Basic and acidic residues" evidence="1">
    <location>
        <begin position="535"/>
        <end position="548"/>
    </location>
</feature>
<feature type="compositionally biased region" description="Polar residues" evidence="1">
    <location>
        <begin position="149"/>
        <end position="163"/>
    </location>
</feature>
<feature type="region of interest" description="Disordered" evidence="1">
    <location>
        <begin position="591"/>
        <end position="621"/>
    </location>
</feature>
<name>A0A6A5UE01_9PLEO</name>
<protein>
    <submittedName>
        <fullName evidence="2">Uncharacterized protein</fullName>
    </submittedName>
</protein>
<organism evidence="2 3">
    <name type="scientific">Byssothecium circinans</name>
    <dbReference type="NCBI Taxonomy" id="147558"/>
    <lineage>
        <taxon>Eukaryota</taxon>
        <taxon>Fungi</taxon>
        <taxon>Dikarya</taxon>
        <taxon>Ascomycota</taxon>
        <taxon>Pezizomycotina</taxon>
        <taxon>Dothideomycetes</taxon>
        <taxon>Pleosporomycetidae</taxon>
        <taxon>Pleosporales</taxon>
        <taxon>Massarineae</taxon>
        <taxon>Massarinaceae</taxon>
        <taxon>Byssothecium</taxon>
    </lineage>
</organism>
<accession>A0A6A5UE01</accession>
<gene>
    <name evidence="2" type="ORF">CC80DRAFT_588612</name>
</gene>
<feature type="compositionally biased region" description="Low complexity" evidence="1">
    <location>
        <begin position="507"/>
        <end position="527"/>
    </location>
</feature>
<feature type="compositionally biased region" description="Polar residues" evidence="1">
    <location>
        <begin position="456"/>
        <end position="467"/>
    </location>
</feature>
<feature type="compositionally biased region" description="Basic and acidic residues" evidence="1">
    <location>
        <begin position="252"/>
        <end position="264"/>
    </location>
</feature>
<feature type="compositionally biased region" description="Polar residues" evidence="1">
    <location>
        <begin position="57"/>
        <end position="97"/>
    </location>
</feature>
<keyword evidence="3" id="KW-1185">Reference proteome</keyword>
<feature type="compositionally biased region" description="Low complexity" evidence="1">
    <location>
        <begin position="172"/>
        <end position="186"/>
    </location>
</feature>
<reference evidence="2" key="1">
    <citation type="journal article" date="2020" name="Stud. Mycol.">
        <title>101 Dothideomycetes genomes: a test case for predicting lifestyles and emergence of pathogens.</title>
        <authorList>
            <person name="Haridas S."/>
            <person name="Albert R."/>
            <person name="Binder M."/>
            <person name="Bloem J."/>
            <person name="Labutti K."/>
            <person name="Salamov A."/>
            <person name="Andreopoulos B."/>
            <person name="Baker S."/>
            <person name="Barry K."/>
            <person name="Bills G."/>
            <person name="Bluhm B."/>
            <person name="Cannon C."/>
            <person name="Castanera R."/>
            <person name="Culley D."/>
            <person name="Daum C."/>
            <person name="Ezra D."/>
            <person name="Gonzalez J."/>
            <person name="Henrissat B."/>
            <person name="Kuo A."/>
            <person name="Liang C."/>
            <person name="Lipzen A."/>
            <person name="Lutzoni F."/>
            <person name="Magnuson J."/>
            <person name="Mondo S."/>
            <person name="Nolan M."/>
            <person name="Ohm R."/>
            <person name="Pangilinan J."/>
            <person name="Park H.-J."/>
            <person name="Ramirez L."/>
            <person name="Alfaro M."/>
            <person name="Sun H."/>
            <person name="Tritt A."/>
            <person name="Yoshinaga Y."/>
            <person name="Zwiers L.-H."/>
            <person name="Turgeon B."/>
            <person name="Goodwin S."/>
            <person name="Spatafora J."/>
            <person name="Crous P."/>
            <person name="Grigoriev I."/>
        </authorList>
    </citation>
    <scope>NUCLEOTIDE SEQUENCE</scope>
    <source>
        <strain evidence="2">CBS 675.92</strain>
    </source>
</reference>
<feature type="region of interest" description="Disordered" evidence="1">
    <location>
        <begin position="139"/>
        <end position="207"/>
    </location>
</feature>
<dbReference type="EMBL" id="ML976978">
    <property type="protein sequence ID" value="KAF1963151.1"/>
    <property type="molecule type" value="Genomic_DNA"/>
</dbReference>
<dbReference type="Proteomes" id="UP000800035">
    <property type="component" value="Unassembled WGS sequence"/>
</dbReference>
<evidence type="ECO:0000313" key="3">
    <source>
        <dbReference type="Proteomes" id="UP000800035"/>
    </source>
</evidence>
<dbReference type="AlphaFoldDB" id="A0A6A5UE01"/>
<feature type="region of interest" description="Disordered" evidence="1">
    <location>
        <begin position="327"/>
        <end position="362"/>
    </location>
</feature>
<feature type="compositionally biased region" description="Polar residues" evidence="1">
    <location>
        <begin position="106"/>
        <end position="117"/>
    </location>
</feature>
<proteinExistence type="predicted"/>
<feature type="region of interest" description="Disordered" evidence="1">
    <location>
        <begin position="252"/>
        <end position="311"/>
    </location>
</feature>